<keyword evidence="3 7" id="KW-0732">Signal</keyword>
<evidence type="ECO:0000256" key="7">
    <source>
        <dbReference type="SAM" id="SignalP"/>
    </source>
</evidence>
<keyword evidence="10" id="KW-1185">Reference proteome</keyword>
<dbReference type="SUPFAM" id="SSF52833">
    <property type="entry name" value="Thioredoxin-like"/>
    <property type="match status" value="1"/>
</dbReference>
<dbReference type="OrthoDB" id="19690at2759"/>
<evidence type="ECO:0000313" key="9">
    <source>
        <dbReference type="EMBL" id="EPS62898.1"/>
    </source>
</evidence>
<evidence type="ECO:0000256" key="6">
    <source>
        <dbReference type="ARBA" id="ARBA00023180"/>
    </source>
</evidence>
<dbReference type="Gene3D" id="3.40.30.10">
    <property type="entry name" value="Glutaredoxin"/>
    <property type="match status" value="1"/>
</dbReference>
<evidence type="ECO:0000313" key="10">
    <source>
        <dbReference type="Proteomes" id="UP000015453"/>
    </source>
</evidence>
<gene>
    <name evidence="9" type="ORF">M569_11894</name>
</gene>
<evidence type="ECO:0000256" key="4">
    <source>
        <dbReference type="ARBA" id="ARBA00022989"/>
    </source>
</evidence>
<keyword evidence="4" id="KW-1133">Transmembrane helix</keyword>
<dbReference type="Pfam" id="PF00085">
    <property type="entry name" value="Thioredoxin"/>
    <property type="match status" value="1"/>
</dbReference>
<dbReference type="GO" id="GO:0016020">
    <property type="term" value="C:membrane"/>
    <property type="evidence" value="ECO:0007669"/>
    <property type="project" value="UniProtKB-SubCell"/>
</dbReference>
<dbReference type="PANTHER" id="PTHR46854">
    <property type="entry name" value="5'-ADENYLYLSULFATE REDUCTASE-LIKE 4-RELATED"/>
    <property type="match status" value="1"/>
</dbReference>
<dbReference type="Proteomes" id="UP000015453">
    <property type="component" value="Unassembled WGS sequence"/>
</dbReference>
<reference evidence="9 10" key="1">
    <citation type="journal article" date="2013" name="BMC Genomics">
        <title>The miniature genome of a carnivorous plant Genlisea aurea contains a low number of genes and short non-coding sequences.</title>
        <authorList>
            <person name="Leushkin E.V."/>
            <person name="Sutormin R.A."/>
            <person name="Nabieva E.R."/>
            <person name="Penin A.A."/>
            <person name="Kondrashov A.S."/>
            <person name="Logacheva M.D."/>
        </authorList>
    </citation>
    <scope>NUCLEOTIDE SEQUENCE [LARGE SCALE GENOMIC DNA]</scope>
</reference>
<keyword evidence="6" id="KW-0325">Glycoprotein</keyword>
<feature type="chain" id="PRO_5004562325" description="Thioredoxin domain-containing protein" evidence="7">
    <location>
        <begin position="19"/>
        <end position="286"/>
    </location>
</feature>
<name>S8DJ88_9LAMI</name>
<dbReference type="PROSITE" id="PS51352">
    <property type="entry name" value="THIOREDOXIN_2"/>
    <property type="match status" value="1"/>
</dbReference>
<feature type="domain" description="Thioredoxin" evidence="8">
    <location>
        <begin position="27"/>
        <end position="160"/>
    </location>
</feature>
<dbReference type="PANTHER" id="PTHR46854:SF1">
    <property type="entry name" value="5'-ADENYLYLSULFATE REDUCTASE-LIKE 4-RELATED"/>
    <property type="match status" value="1"/>
</dbReference>
<evidence type="ECO:0000256" key="5">
    <source>
        <dbReference type="ARBA" id="ARBA00023136"/>
    </source>
</evidence>
<protein>
    <recommendedName>
        <fullName evidence="8">Thioredoxin domain-containing protein</fullName>
    </recommendedName>
</protein>
<proteinExistence type="predicted"/>
<evidence type="ECO:0000256" key="2">
    <source>
        <dbReference type="ARBA" id="ARBA00022692"/>
    </source>
</evidence>
<evidence type="ECO:0000259" key="8">
    <source>
        <dbReference type="PROSITE" id="PS51352"/>
    </source>
</evidence>
<dbReference type="AlphaFoldDB" id="S8DJ88"/>
<comment type="caution">
    <text evidence="9">The sequence shown here is derived from an EMBL/GenBank/DDBJ whole genome shotgun (WGS) entry which is preliminary data.</text>
</comment>
<organism evidence="9 10">
    <name type="scientific">Genlisea aurea</name>
    <dbReference type="NCBI Taxonomy" id="192259"/>
    <lineage>
        <taxon>Eukaryota</taxon>
        <taxon>Viridiplantae</taxon>
        <taxon>Streptophyta</taxon>
        <taxon>Embryophyta</taxon>
        <taxon>Tracheophyta</taxon>
        <taxon>Spermatophyta</taxon>
        <taxon>Magnoliopsida</taxon>
        <taxon>eudicotyledons</taxon>
        <taxon>Gunneridae</taxon>
        <taxon>Pentapetalae</taxon>
        <taxon>asterids</taxon>
        <taxon>lamiids</taxon>
        <taxon>Lamiales</taxon>
        <taxon>Lentibulariaceae</taxon>
        <taxon>Genlisea</taxon>
    </lineage>
</organism>
<comment type="subcellular location">
    <subcellularLocation>
        <location evidence="1">Membrane</location>
        <topology evidence="1">Single-pass membrane protein</topology>
    </subcellularLocation>
</comment>
<keyword evidence="5" id="KW-0472">Membrane</keyword>
<dbReference type="CDD" id="cd02999">
    <property type="entry name" value="PDI_a_ERp44_like"/>
    <property type="match status" value="1"/>
</dbReference>
<evidence type="ECO:0000256" key="1">
    <source>
        <dbReference type="ARBA" id="ARBA00004167"/>
    </source>
</evidence>
<dbReference type="InterPro" id="IPR036249">
    <property type="entry name" value="Thioredoxin-like_sf"/>
</dbReference>
<sequence length="286" mass="31741">MAAHALLLLLLFFSRATGSNSASNPPVCPLNTVPEFVFPSKNDVCSAGGGGGVIQGNEITLQKTLSSIHRNEYEYAALLFYSSWCPFSLPLRPIFSMLSSIFPSIPHFAIEESSIRPSILSKYGVHGFPSLILLNSTMRVRYQGSRTLDSLIAFYKEFTGNLVPLEGNGSSSRCSVKDEKSFEEEGCPFPWARSPENLLRQETYLTLATIFVISRLVHLIFPTFRRYARSAWRRYSSSTVPAAYYVNQILLVLVQSFKGRNLLQEGAKTWASKSLSTVSLADTPDS</sequence>
<keyword evidence="2" id="KW-0812">Transmembrane</keyword>
<feature type="signal peptide" evidence="7">
    <location>
        <begin position="1"/>
        <end position="18"/>
    </location>
</feature>
<accession>S8DJ88</accession>
<feature type="non-terminal residue" evidence="9">
    <location>
        <position position="286"/>
    </location>
</feature>
<dbReference type="EMBL" id="AUSU01005824">
    <property type="protein sequence ID" value="EPS62898.1"/>
    <property type="molecule type" value="Genomic_DNA"/>
</dbReference>
<evidence type="ECO:0000256" key="3">
    <source>
        <dbReference type="ARBA" id="ARBA00022729"/>
    </source>
</evidence>
<dbReference type="InterPro" id="IPR044606">
    <property type="entry name" value="APRL4/6"/>
</dbReference>
<dbReference type="InterPro" id="IPR013766">
    <property type="entry name" value="Thioredoxin_domain"/>
</dbReference>